<sequence length="293" mass="31260">MADSKFEPPLTIGQCATLACIWEATAAKPGNVYRGADFEDLTYVDFLTSATVIGPALERAREQGVGATVLAGVQATRSAVGTNTNLGILLLLAPLAAQQPDERLADILASLSAEDTKRVYEAIRLAKPGGLGKVDAADVRAEPPAGLSLINSMQLAADRDLVAKQYTNGFADVHWLADRIETFENSGEPFSGAIVRGYLELLSREPDSLIARKCGLSVAQEVGSRAAAVLERQGQDKEAFEGAIADFDFYLRSDGHRLSPGTTADLVAAALFVLLRDGRIGFPLRYYPCDTIS</sequence>
<keyword evidence="2" id="KW-1185">Reference proteome</keyword>
<dbReference type="Pfam" id="PF01874">
    <property type="entry name" value="CitG"/>
    <property type="match status" value="1"/>
</dbReference>
<dbReference type="RefSeq" id="WP_218932326.1">
    <property type="nucleotide sequence ID" value="NZ_CP036263.1"/>
</dbReference>
<gene>
    <name evidence="1" type="ORF">HG15A2_09920</name>
</gene>
<name>A0A517MSF7_9BACT</name>
<dbReference type="GO" id="GO:0046917">
    <property type="term" value="F:triphosphoribosyl-dephospho-CoA synthase activity"/>
    <property type="evidence" value="ECO:0007669"/>
    <property type="project" value="InterPro"/>
</dbReference>
<accession>A0A517MSF7</accession>
<protein>
    <submittedName>
        <fullName evidence="1">ATP:dephospho-CoA triphosphoribosyl transferase</fullName>
    </submittedName>
</protein>
<dbReference type="InterPro" id="IPR002736">
    <property type="entry name" value="CitG"/>
</dbReference>
<dbReference type="PROSITE" id="PS51257">
    <property type="entry name" value="PROKAR_LIPOPROTEIN"/>
    <property type="match status" value="1"/>
</dbReference>
<dbReference type="Proteomes" id="UP000319852">
    <property type="component" value="Chromosome"/>
</dbReference>
<dbReference type="PANTHER" id="PTHR42280">
    <property type="entry name" value="CITG FAMILY PROTEIN"/>
    <property type="match status" value="1"/>
</dbReference>
<dbReference type="KEGG" id="amob:HG15A2_09920"/>
<dbReference type="GO" id="GO:0005524">
    <property type="term" value="F:ATP binding"/>
    <property type="evidence" value="ECO:0007669"/>
    <property type="project" value="InterPro"/>
</dbReference>
<proteinExistence type="predicted"/>
<dbReference type="AlphaFoldDB" id="A0A517MSF7"/>
<evidence type="ECO:0000313" key="2">
    <source>
        <dbReference type="Proteomes" id="UP000319852"/>
    </source>
</evidence>
<dbReference type="Gene3D" id="1.10.4200.10">
    <property type="entry name" value="Triphosphoribosyl-dephospho-CoA protein"/>
    <property type="match status" value="1"/>
</dbReference>
<organism evidence="1 2">
    <name type="scientific">Adhaeretor mobilis</name>
    <dbReference type="NCBI Taxonomy" id="1930276"/>
    <lineage>
        <taxon>Bacteria</taxon>
        <taxon>Pseudomonadati</taxon>
        <taxon>Planctomycetota</taxon>
        <taxon>Planctomycetia</taxon>
        <taxon>Pirellulales</taxon>
        <taxon>Lacipirellulaceae</taxon>
        <taxon>Adhaeretor</taxon>
    </lineage>
</organism>
<keyword evidence="1" id="KW-0808">Transferase</keyword>
<dbReference type="EMBL" id="CP036263">
    <property type="protein sequence ID" value="QDS97727.1"/>
    <property type="molecule type" value="Genomic_DNA"/>
</dbReference>
<reference evidence="1 2" key="1">
    <citation type="submission" date="2019-02" db="EMBL/GenBank/DDBJ databases">
        <title>Deep-cultivation of Planctomycetes and their phenomic and genomic characterization uncovers novel biology.</title>
        <authorList>
            <person name="Wiegand S."/>
            <person name="Jogler M."/>
            <person name="Boedeker C."/>
            <person name="Pinto D."/>
            <person name="Vollmers J."/>
            <person name="Rivas-Marin E."/>
            <person name="Kohn T."/>
            <person name="Peeters S.H."/>
            <person name="Heuer A."/>
            <person name="Rast P."/>
            <person name="Oberbeckmann S."/>
            <person name="Bunk B."/>
            <person name="Jeske O."/>
            <person name="Meyerdierks A."/>
            <person name="Storesund J.E."/>
            <person name="Kallscheuer N."/>
            <person name="Luecker S."/>
            <person name="Lage O.M."/>
            <person name="Pohl T."/>
            <person name="Merkel B.J."/>
            <person name="Hornburger P."/>
            <person name="Mueller R.-W."/>
            <person name="Bruemmer F."/>
            <person name="Labrenz M."/>
            <person name="Spormann A.M."/>
            <person name="Op den Camp H."/>
            <person name="Overmann J."/>
            <person name="Amann R."/>
            <person name="Jetten M.S.M."/>
            <person name="Mascher T."/>
            <person name="Medema M.H."/>
            <person name="Devos D.P."/>
            <person name="Kaster A.-K."/>
            <person name="Ovreas L."/>
            <person name="Rohde M."/>
            <person name="Galperin M.Y."/>
            <person name="Jogler C."/>
        </authorList>
    </citation>
    <scope>NUCLEOTIDE SEQUENCE [LARGE SCALE GENOMIC DNA]</scope>
    <source>
        <strain evidence="1 2">HG15A2</strain>
    </source>
</reference>
<evidence type="ECO:0000313" key="1">
    <source>
        <dbReference type="EMBL" id="QDS97727.1"/>
    </source>
</evidence>
<dbReference type="PANTHER" id="PTHR42280:SF1">
    <property type="entry name" value="CITG FAMILY PROTEIN"/>
    <property type="match status" value="1"/>
</dbReference>